<dbReference type="OrthoDB" id="7195851at2"/>
<reference evidence="3 4" key="1">
    <citation type="submission" date="2019-12" db="EMBL/GenBank/DDBJ databases">
        <title>Genomic-based taxomic classification of the family Erythrobacteraceae.</title>
        <authorList>
            <person name="Xu L."/>
        </authorList>
    </citation>
    <scope>NUCLEOTIDE SEQUENCE [LARGE SCALE GENOMIC DNA]</scope>
    <source>
        <strain evidence="3 4">KCTC 42006</strain>
    </source>
</reference>
<proteinExistence type="predicted"/>
<keyword evidence="4" id="KW-1185">Reference proteome</keyword>
<comment type="caution">
    <text evidence="3">The sequence shown here is derived from an EMBL/GenBank/DDBJ whole genome shotgun (WGS) entry which is preliminary data.</text>
</comment>
<evidence type="ECO:0000259" key="2">
    <source>
        <dbReference type="PROSITE" id="PS51208"/>
    </source>
</evidence>
<dbReference type="Pfam" id="PF03797">
    <property type="entry name" value="Autotransporter"/>
    <property type="match status" value="1"/>
</dbReference>
<dbReference type="SMART" id="SM00869">
    <property type="entry name" value="Autotransporter"/>
    <property type="match status" value="1"/>
</dbReference>
<sequence length="2184" mass="218523">MLDRAQWINLTGTYRNTLKLGSAAAALGTALVFGSSAAEAQQVVPGVDPECPIVTIDGQQVAVCEGDLEDGITASPATPDFDRIVVRNPDAPIAPPGYFGIGLVKDNGDLDILIEDGVIIDVFDDPGIPGAAQGIISVAQNGFNLQLETGADITADGNGSVAFGIEAIAQGGGEAFVTNAGDIDAFTSGDSAIAIQARGSFASVANGEVFGFPAGGGNISVRSDGTGERSTVTAGILAISDGFGFRIQNFEATVTVETGAASFDTDFNGIAGALVGNAFNSVGGSVIFNSGDLLATGPQTHGIVGFVESIDAANPARLSINNGTTVADETIISTNGVGSYGILAQGRGPRVDLFVLTNSRIDITSGAGEGYGIFALQEAQQGEMDIRNEGTITGQGDFLSGILVSTLAGASDGDYTLDITNSGDITLDGGALTGIGVATEAEDDITATITNSGNIDLSASTNPLSVGIGVAVGTLDANITGDGDSAVTITNSGDITMGAGTAIFAVADEVDLFDNAGALLTLSDQSDIVRLGGAGGPTQISATFDQTILGSVGDDSNGIVIEPLADNSNLFLVLDTVVLTTAGTESHGVLVEQLGENSAAEFTIANSVIAAPGPSSDAINIAAIGQGSALTFNMSNTAAAGSDNGNGHALLIGGIAGPNSAINVNLLNAVLSTRGDTGTVFEIERFVQDDSAGVLTIGDSNFTSNGDDSGAIIIGSAVAGPLDQTSHSIAIDNSTVSTSGDRSGGIFVNSNLNGATNADFGIQVDGVEISTLGADSHALEIIGAQNVQVGDPANLVNGRPTNGDVFSIVLIGASEDITAAGANSDAIRITNQDRTAILVNNEATVSGGTGDAFAINLMGLDADSPLALEITAQATVAKARQADRAMNLITTYINSDGMQTPSAVGGGASGSDPLTFDPVDLAGADTLVEVDNATVESMMGAGAISADGSLAVGGSNGAIIRTGEDDAAVISAVEALALLASDTTLSSMGDNAPLLNVSERAAGEGTFVLAQLTDVTATTSGGNSDALALGGGVSDSIGVLFLTASDLAAPSVVSTTGDGSRAISFDAPDRGTFTAAISRSEVSTTGADAAAILLNMGSTSSASLELLDTAVSTSGDGSDVLRLNTGSASDFTFIVADSDLISEGDDSALLRVTGREVSNVGSMVMIGGTLSSIGSNSGGIIIEGDEAAGGSAHTFFFGESSISTAGENSDGFVFERIANSPDGGGFSVGSFTLDAVDITTSGADSDAFFAGSLLAGSVRTVNLLNSSFATSGDNSRAYFAEALGGGNVTSLLISSSDFSTEGANSAAVTFNEGSVFSDIGPAASSLSALDINGSTIGTLGDNSLGIDVATLAGDQSTTVISMSDNQITTAGANSDAISIGTQAAIGREASHTISIDLSTVETSGDDSRGIYIGSLVDGLTPDDFGDQFVTDATIFIGDNVIATSGARSHGVEYATITGDLEDGIVDIVAGNSTIQTRGDNAIGILFGGVEGAFIDSAGNDARPQLSLTMAPLSIATEGDGSHGMQIGDLPAFDVADNASITLTLLTRTVTTTGDGAHGVVIGSGWGDADSDTNFNDPGSNRFAQVTVDGAIDVSGAGSHGIVSDSLINDFQISETGSITSADGFALNFASVDDGQTILNLGTIDGDVIFGDGDDLLDSEGIFTGNVDMGGGANAIFIRAGGLFNSLDSILLGVGNAITFEGDISPGGGGPFQTTAIGSDLIFGDGSRFLIDIDGMTADTGAAGFFVSDRVTVDGDITIGDATLAISSLTAEGDFDRSAQFLILDAAGTLTGEFSTIDADLPFLDLSVTYEANRAILNAGRQGPVVPFASLGLTPNQRAVGASFDTLEPNAIGDLDDVIEQLIFASTPQALTAFDTASGEIYASLLSQAGHDGLRRSRETLARARSAANSGWGIWGGLAVSDSSTDGDGNGAAVNQNDFGFDFGIDYVGEDNAWAAGVSTGWRDGNLDVPDRLSTADYDTWYLAGHVRYGSGGKGVTATAAADFAETDASVTRTLSVNAFSRTAVGNADVDSFSFAGEARYGFGAGENWAIGPVVSLIHVDSDLSLDSETGAGSVALTSADASDGRSRFGAGAFVNFQSNKAVFDLSAQYVEGASNTVGARLAFADGANAPFTVLAPVSDGSGVLTSASAGIVLGSGLSLGAQVDALFGGDVEAVNASAVLGWRF</sequence>
<dbReference type="RefSeq" id="WP_160612173.1">
    <property type="nucleotide sequence ID" value="NZ_JAUFQM010000001.1"/>
</dbReference>
<evidence type="ECO:0000313" key="3">
    <source>
        <dbReference type="EMBL" id="MXO81808.1"/>
    </source>
</evidence>
<gene>
    <name evidence="3" type="ORF">GRI35_00285</name>
</gene>
<accession>A0A844Z2A5</accession>
<evidence type="ECO:0000313" key="4">
    <source>
        <dbReference type="Proteomes" id="UP000460290"/>
    </source>
</evidence>
<feature type="signal peptide" evidence="1">
    <location>
        <begin position="1"/>
        <end position="40"/>
    </location>
</feature>
<dbReference type="InterPro" id="IPR036709">
    <property type="entry name" value="Autotransporte_beta_dom_sf"/>
</dbReference>
<organism evidence="3 4">
    <name type="scientific">Pontixanthobacter aestiaquae</name>
    <dbReference type="NCBI Taxonomy" id="1509367"/>
    <lineage>
        <taxon>Bacteria</taxon>
        <taxon>Pseudomonadati</taxon>
        <taxon>Pseudomonadota</taxon>
        <taxon>Alphaproteobacteria</taxon>
        <taxon>Sphingomonadales</taxon>
        <taxon>Erythrobacteraceae</taxon>
        <taxon>Pontixanthobacter</taxon>
    </lineage>
</organism>
<keyword evidence="1" id="KW-0732">Signal</keyword>
<protein>
    <recommendedName>
        <fullName evidence="2">Autotransporter domain-containing protein</fullName>
    </recommendedName>
</protein>
<name>A0A844Z2A5_9SPHN</name>
<dbReference type="EMBL" id="WTYZ01000001">
    <property type="protein sequence ID" value="MXO81808.1"/>
    <property type="molecule type" value="Genomic_DNA"/>
</dbReference>
<dbReference type="SUPFAM" id="SSF103515">
    <property type="entry name" value="Autotransporter"/>
    <property type="match status" value="1"/>
</dbReference>
<feature type="domain" description="Autotransporter" evidence="2">
    <location>
        <begin position="1906"/>
        <end position="2184"/>
    </location>
</feature>
<evidence type="ECO:0000256" key="1">
    <source>
        <dbReference type="SAM" id="SignalP"/>
    </source>
</evidence>
<dbReference type="InterPro" id="IPR005546">
    <property type="entry name" value="Autotransporte_beta"/>
</dbReference>
<dbReference type="PROSITE" id="PS51208">
    <property type="entry name" value="AUTOTRANSPORTER"/>
    <property type="match status" value="1"/>
</dbReference>
<dbReference type="Gene3D" id="2.40.128.130">
    <property type="entry name" value="Autotransporter beta-domain"/>
    <property type="match status" value="1"/>
</dbReference>
<dbReference type="Proteomes" id="UP000460290">
    <property type="component" value="Unassembled WGS sequence"/>
</dbReference>
<feature type="chain" id="PRO_5032621002" description="Autotransporter domain-containing protein" evidence="1">
    <location>
        <begin position="41"/>
        <end position="2184"/>
    </location>
</feature>